<proteinExistence type="predicted"/>
<evidence type="ECO:0000313" key="2">
    <source>
        <dbReference type="EMBL" id="KZV87294.1"/>
    </source>
</evidence>
<evidence type="ECO:0000313" key="3">
    <source>
        <dbReference type="Proteomes" id="UP000077266"/>
    </source>
</evidence>
<feature type="compositionally biased region" description="Basic and acidic residues" evidence="1">
    <location>
        <begin position="176"/>
        <end position="186"/>
    </location>
</feature>
<name>A0A165EMM4_EXIGL</name>
<feature type="region of interest" description="Disordered" evidence="1">
    <location>
        <begin position="161"/>
        <end position="241"/>
    </location>
</feature>
<protein>
    <submittedName>
        <fullName evidence="2">Uncharacterized protein</fullName>
    </submittedName>
</protein>
<dbReference type="AlphaFoldDB" id="A0A165EMM4"/>
<reference evidence="2 3" key="1">
    <citation type="journal article" date="2016" name="Mol. Biol. Evol.">
        <title>Comparative Genomics of Early-Diverging Mushroom-Forming Fungi Provides Insights into the Origins of Lignocellulose Decay Capabilities.</title>
        <authorList>
            <person name="Nagy L.G."/>
            <person name="Riley R."/>
            <person name="Tritt A."/>
            <person name="Adam C."/>
            <person name="Daum C."/>
            <person name="Floudas D."/>
            <person name="Sun H."/>
            <person name="Yadav J.S."/>
            <person name="Pangilinan J."/>
            <person name="Larsson K.H."/>
            <person name="Matsuura K."/>
            <person name="Barry K."/>
            <person name="Labutti K."/>
            <person name="Kuo R."/>
            <person name="Ohm R.A."/>
            <person name="Bhattacharya S.S."/>
            <person name="Shirouzu T."/>
            <person name="Yoshinaga Y."/>
            <person name="Martin F.M."/>
            <person name="Grigoriev I.V."/>
            <person name="Hibbett D.S."/>
        </authorList>
    </citation>
    <scope>NUCLEOTIDE SEQUENCE [LARGE SCALE GENOMIC DNA]</scope>
    <source>
        <strain evidence="2 3">HHB12029</strain>
    </source>
</reference>
<dbReference type="EMBL" id="KV426130">
    <property type="protein sequence ID" value="KZV87294.1"/>
    <property type="molecule type" value="Genomic_DNA"/>
</dbReference>
<dbReference type="OrthoDB" id="3309489at2759"/>
<evidence type="ECO:0000256" key="1">
    <source>
        <dbReference type="SAM" id="MobiDB-lite"/>
    </source>
</evidence>
<keyword evidence="3" id="KW-1185">Reference proteome</keyword>
<sequence length="241" mass="27020">MVPAQATPSQEHGSIDQNENEAAMHLPGYETPANETSTHAQGARTRRAAREVTYEILHAPPELVIAFKEARAKYHEAIFAWWHRKPRRKGETPTDEDWERVKRDPKVQEAGRVLDSLDAELSRAGSLVRISTLKNDRTVQRQIRVEERQLDKEFYARQAEENGTVPYERPSKRRKLADGRDGRRSSEIGPEDVSAARSAGPGVQNEERSTIHSPAPTDGVQTREGSARGSLRGRPSNGTLE</sequence>
<dbReference type="InParanoid" id="A0A165EMM4"/>
<gene>
    <name evidence="2" type="ORF">EXIGLDRAFT_204840</name>
</gene>
<organism evidence="2 3">
    <name type="scientific">Exidia glandulosa HHB12029</name>
    <dbReference type="NCBI Taxonomy" id="1314781"/>
    <lineage>
        <taxon>Eukaryota</taxon>
        <taxon>Fungi</taxon>
        <taxon>Dikarya</taxon>
        <taxon>Basidiomycota</taxon>
        <taxon>Agaricomycotina</taxon>
        <taxon>Agaricomycetes</taxon>
        <taxon>Auriculariales</taxon>
        <taxon>Exidiaceae</taxon>
        <taxon>Exidia</taxon>
    </lineage>
</organism>
<dbReference type="Proteomes" id="UP000077266">
    <property type="component" value="Unassembled WGS sequence"/>
</dbReference>
<accession>A0A165EMM4</accession>